<dbReference type="GO" id="GO:0008880">
    <property type="term" value="F:glucuronate isomerase activity"/>
    <property type="evidence" value="ECO:0007669"/>
    <property type="project" value="InterPro"/>
</dbReference>
<keyword evidence="1 2" id="KW-0413">Isomerase</keyword>
<dbReference type="EMBL" id="VAWA01000001">
    <property type="protein sequence ID" value="TLP80014.1"/>
    <property type="molecule type" value="Genomic_DNA"/>
</dbReference>
<dbReference type="SUPFAM" id="SSF51182">
    <property type="entry name" value="RmlC-like cupins"/>
    <property type="match status" value="1"/>
</dbReference>
<dbReference type="PANTHER" id="PTHR39193:SF1">
    <property type="entry name" value="5-DEOXY-GLUCURONATE ISOMERASE"/>
    <property type="match status" value="1"/>
</dbReference>
<dbReference type="InterPro" id="IPR011051">
    <property type="entry name" value="RmlC_Cupin_sf"/>
</dbReference>
<dbReference type="InterPro" id="IPR014710">
    <property type="entry name" value="RmlC-like_jellyroll"/>
</dbReference>
<dbReference type="PANTHER" id="PTHR39193">
    <property type="entry name" value="5-DEOXY-GLUCURONATE ISOMERASE"/>
    <property type="match status" value="1"/>
</dbReference>
<organism evidence="2 3">
    <name type="scientific">Nesterenkonia sphaerica</name>
    <dbReference type="NCBI Taxonomy" id="1804988"/>
    <lineage>
        <taxon>Bacteria</taxon>
        <taxon>Bacillati</taxon>
        <taxon>Actinomycetota</taxon>
        <taxon>Actinomycetes</taxon>
        <taxon>Micrococcales</taxon>
        <taxon>Micrococcaceae</taxon>
        <taxon>Nesterenkonia</taxon>
    </lineage>
</organism>
<gene>
    <name evidence="2" type="primary">iolB</name>
    <name evidence="2" type="ORF">FEF27_01135</name>
</gene>
<sequence>MSADVPARRHDPTEDPWVHRFGTAGSAGWSVNLGTPDSAVRAPGWTHTGLRVADLAAGESIELEAQQEERIMIPLAGSFDAVVEEDTYALSGRRSVFHGPSDVLYTGIRTAVTLSSADGGRVAVASAPAEASYPVRHLRKEDVPVELRGAGVASRQVHNFGTPAALEADRFIVCEVLTPAGNWSSYPPHKHDEEKDGETSLEEIYYFEMQAEAGSPVPSPQDGGPDVMGYQRVYASDNRPIDVTAEVRSGDVVLVPYGWHGPAMTPPGYDMYYLNVMAGPGPVRQWLISDDPHHGWIRKTWDSQEIDPRLPFTG</sequence>
<name>A0A5R9APS1_9MICC</name>
<dbReference type="NCBIfam" id="TIGR04378">
    <property type="entry name" value="myo_inos_iolB"/>
    <property type="match status" value="1"/>
</dbReference>
<dbReference type="Gene3D" id="2.60.120.10">
    <property type="entry name" value="Jelly Rolls"/>
    <property type="match status" value="2"/>
</dbReference>
<dbReference type="PIRSF" id="PIRSF036628">
    <property type="entry name" value="IolB"/>
    <property type="match status" value="1"/>
</dbReference>
<dbReference type="GO" id="GO:0102482">
    <property type="term" value="F:5-deoxy-D-glucuronate isomerase activity"/>
    <property type="evidence" value="ECO:0007669"/>
    <property type="project" value="UniProtKB-EC"/>
</dbReference>
<dbReference type="OrthoDB" id="9799936at2"/>
<dbReference type="Proteomes" id="UP000306544">
    <property type="component" value="Unassembled WGS sequence"/>
</dbReference>
<proteinExistence type="predicted"/>
<evidence type="ECO:0000313" key="2">
    <source>
        <dbReference type="EMBL" id="TLP80014.1"/>
    </source>
</evidence>
<accession>A0A5R9APS1</accession>
<keyword evidence="3" id="KW-1185">Reference proteome</keyword>
<dbReference type="Pfam" id="PF04962">
    <property type="entry name" value="KduI"/>
    <property type="match status" value="1"/>
</dbReference>
<dbReference type="RefSeq" id="WP_138168976.1">
    <property type="nucleotide sequence ID" value="NZ_VAWA01000001.1"/>
</dbReference>
<evidence type="ECO:0000256" key="1">
    <source>
        <dbReference type="ARBA" id="ARBA00023235"/>
    </source>
</evidence>
<dbReference type="GO" id="GO:0019310">
    <property type="term" value="P:inositol catabolic process"/>
    <property type="evidence" value="ECO:0007669"/>
    <property type="project" value="InterPro"/>
</dbReference>
<dbReference type="AlphaFoldDB" id="A0A5R9APS1"/>
<comment type="caution">
    <text evidence="2">The sequence shown here is derived from an EMBL/GenBank/DDBJ whole genome shotgun (WGS) entry which is preliminary data.</text>
</comment>
<evidence type="ECO:0000313" key="3">
    <source>
        <dbReference type="Proteomes" id="UP000306544"/>
    </source>
</evidence>
<dbReference type="EC" id="5.3.1.30" evidence="2"/>
<reference evidence="2 3" key="1">
    <citation type="submission" date="2019-05" db="EMBL/GenBank/DDBJ databases">
        <title>Nesterenkonia sp. GY239, isolated from the Southern Atlantic Ocean.</title>
        <authorList>
            <person name="Zhang G."/>
        </authorList>
    </citation>
    <scope>NUCLEOTIDE SEQUENCE [LARGE SCALE GENOMIC DNA]</scope>
    <source>
        <strain evidence="2 3">GY239</strain>
    </source>
</reference>
<dbReference type="InterPro" id="IPR024203">
    <property type="entry name" value="Deoxy-glucuronate_isom_IolB"/>
</dbReference>
<dbReference type="InterPro" id="IPR021120">
    <property type="entry name" value="KduI/IolB_isomerase"/>
</dbReference>
<protein>
    <submittedName>
        <fullName evidence="2">5-deoxy-glucuronate isomerase</fullName>
        <ecNumber evidence="2">5.3.1.30</ecNumber>
    </submittedName>
</protein>